<name>A0A239NNW7_9ACTN</name>
<dbReference type="PRINTS" id="PR00778">
    <property type="entry name" value="HTHARSR"/>
</dbReference>
<dbReference type="GO" id="GO:0003700">
    <property type="term" value="F:DNA-binding transcription factor activity"/>
    <property type="evidence" value="ECO:0007669"/>
    <property type="project" value="InterPro"/>
</dbReference>
<reference evidence="5 6" key="1">
    <citation type="submission" date="2017-06" db="EMBL/GenBank/DDBJ databases">
        <authorList>
            <person name="Kim H.J."/>
            <person name="Triplett B.A."/>
        </authorList>
    </citation>
    <scope>NUCLEOTIDE SEQUENCE [LARGE SCALE GENOMIC DNA]</scope>
    <source>
        <strain evidence="5 6">CGMCC 4.1858</strain>
    </source>
</reference>
<evidence type="ECO:0000313" key="5">
    <source>
        <dbReference type="EMBL" id="SNT56133.1"/>
    </source>
</evidence>
<dbReference type="OrthoDB" id="3460651at2"/>
<dbReference type="GO" id="GO:0003677">
    <property type="term" value="F:DNA binding"/>
    <property type="evidence" value="ECO:0007669"/>
    <property type="project" value="UniProtKB-KW"/>
</dbReference>
<keyword evidence="1" id="KW-0805">Transcription regulation</keyword>
<dbReference type="PANTHER" id="PTHR43132:SF8">
    <property type="entry name" value="HTH-TYPE TRANSCRIPTIONAL REGULATOR KMTR"/>
    <property type="match status" value="1"/>
</dbReference>
<dbReference type="SUPFAM" id="SSF46785">
    <property type="entry name" value="Winged helix' DNA-binding domain"/>
    <property type="match status" value="1"/>
</dbReference>
<dbReference type="Pfam" id="PF12840">
    <property type="entry name" value="HTH_20"/>
    <property type="match status" value="1"/>
</dbReference>
<dbReference type="InterPro" id="IPR051011">
    <property type="entry name" value="Metal_resp_trans_reg"/>
</dbReference>
<dbReference type="AlphaFoldDB" id="A0A239NNW7"/>
<dbReference type="PROSITE" id="PS50987">
    <property type="entry name" value="HTH_ARSR_2"/>
    <property type="match status" value="1"/>
</dbReference>
<keyword evidence="6" id="KW-1185">Reference proteome</keyword>
<dbReference type="InterPro" id="IPR036390">
    <property type="entry name" value="WH_DNA-bd_sf"/>
</dbReference>
<evidence type="ECO:0000313" key="6">
    <source>
        <dbReference type="Proteomes" id="UP000198280"/>
    </source>
</evidence>
<sequence>MIRIDVDEDTLRTVRLTFSPLWETFGSIGLLARYRGEAPSPYTEWARAVRLTMPVGLARDLAGVLHDSGLSRLVPGFVPLPDPARNTFAAEFDHLRRIRGNPPEERHLYSLLARYWDVALAPHWNRIRSSLEEEILLRGRTLAVEGPEAMLGELGGRVLWTRPRLTVPYHRDLDLTITRSRLLLVPTVFSGGLRLLVEDRDGVAMSYQARATGRLRILTAGADGGRSEDRLALLLGKGRAQVVRALELPMTTTAVAESLGLAKSTVSQHLAVLSGSGVVWKRRIGASVFYQLDESGLALLRQLG</sequence>
<dbReference type="EMBL" id="FZOF01000041">
    <property type="protein sequence ID" value="SNT56133.1"/>
    <property type="molecule type" value="Genomic_DNA"/>
</dbReference>
<accession>A0A239NNW7</accession>
<evidence type="ECO:0000259" key="4">
    <source>
        <dbReference type="PROSITE" id="PS50987"/>
    </source>
</evidence>
<evidence type="ECO:0000256" key="3">
    <source>
        <dbReference type="ARBA" id="ARBA00023163"/>
    </source>
</evidence>
<keyword evidence="3" id="KW-0804">Transcription</keyword>
<keyword evidence="2 5" id="KW-0238">DNA-binding</keyword>
<dbReference type="InterPro" id="IPR011991">
    <property type="entry name" value="ArsR-like_HTH"/>
</dbReference>
<dbReference type="PANTHER" id="PTHR43132">
    <property type="entry name" value="ARSENICAL RESISTANCE OPERON REPRESSOR ARSR-RELATED"/>
    <property type="match status" value="1"/>
</dbReference>
<feature type="domain" description="HTH arsR-type" evidence="4">
    <location>
        <begin position="206"/>
        <end position="304"/>
    </location>
</feature>
<organism evidence="5 6">
    <name type="scientific">Actinacidiphila glaucinigra</name>
    <dbReference type="NCBI Taxonomy" id="235986"/>
    <lineage>
        <taxon>Bacteria</taxon>
        <taxon>Bacillati</taxon>
        <taxon>Actinomycetota</taxon>
        <taxon>Actinomycetes</taxon>
        <taxon>Kitasatosporales</taxon>
        <taxon>Streptomycetaceae</taxon>
        <taxon>Actinacidiphila</taxon>
    </lineage>
</organism>
<dbReference type="Gene3D" id="1.10.10.10">
    <property type="entry name" value="Winged helix-like DNA-binding domain superfamily/Winged helix DNA-binding domain"/>
    <property type="match status" value="1"/>
</dbReference>
<evidence type="ECO:0000256" key="1">
    <source>
        <dbReference type="ARBA" id="ARBA00023015"/>
    </source>
</evidence>
<dbReference type="InterPro" id="IPR001845">
    <property type="entry name" value="HTH_ArsR_DNA-bd_dom"/>
</dbReference>
<dbReference type="InterPro" id="IPR036388">
    <property type="entry name" value="WH-like_DNA-bd_sf"/>
</dbReference>
<dbReference type="CDD" id="cd00090">
    <property type="entry name" value="HTH_ARSR"/>
    <property type="match status" value="1"/>
</dbReference>
<proteinExistence type="predicted"/>
<dbReference type="Proteomes" id="UP000198280">
    <property type="component" value="Unassembled WGS sequence"/>
</dbReference>
<evidence type="ECO:0000256" key="2">
    <source>
        <dbReference type="ARBA" id="ARBA00023125"/>
    </source>
</evidence>
<dbReference type="SMART" id="SM00418">
    <property type="entry name" value="HTH_ARSR"/>
    <property type="match status" value="1"/>
</dbReference>
<protein>
    <submittedName>
        <fullName evidence="5">DNA-binding transcriptional regulator, ArsR family</fullName>
    </submittedName>
</protein>
<gene>
    <name evidence="5" type="ORF">SAMN05216252_1417</name>
</gene>